<dbReference type="RefSeq" id="XP_069202330.1">
    <property type="nucleotide sequence ID" value="XM_069343779.1"/>
</dbReference>
<dbReference type="Gene3D" id="2.60.120.650">
    <property type="entry name" value="Cupin"/>
    <property type="match status" value="1"/>
</dbReference>
<dbReference type="Pfam" id="PF13621">
    <property type="entry name" value="Cupin_8"/>
    <property type="match status" value="1"/>
</dbReference>
<dbReference type="SMART" id="SM00558">
    <property type="entry name" value="JmjC"/>
    <property type="match status" value="1"/>
</dbReference>
<accession>A0ABR3PIU9</accession>
<organism evidence="2 3">
    <name type="scientific">Neodothiora populina</name>
    <dbReference type="NCBI Taxonomy" id="2781224"/>
    <lineage>
        <taxon>Eukaryota</taxon>
        <taxon>Fungi</taxon>
        <taxon>Dikarya</taxon>
        <taxon>Ascomycota</taxon>
        <taxon>Pezizomycotina</taxon>
        <taxon>Dothideomycetes</taxon>
        <taxon>Dothideomycetidae</taxon>
        <taxon>Dothideales</taxon>
        <taxon>Dothioraceae</taxon>
        <taxon>Neodothiora</taxon>
    </lineage>
</organism>
<evidence type="ECO:0000313" key="2">
    <source>
        <dbReference type="EMBL" id="KAL1306057.1"/>
    </source>
</evidence>
<feature type="domain" description="JmjC" evidence="1">
    <location>
        <begin position="269"/>
        <end position="459"/>
    </location>
</feature>
<gene>
    <name evidence="2" type="ORF">AAFC00_004183</name>
</gene>
<dbReference type="Proteomes" id="UP001562354">
    <property type="component" value="Unassembled WGS sequence"/>
</dbReference>
<sequence length="459" mass="51807">MSYEDRLALAEGIRQAIHGLEDDDPIHGCGVAPLRIIEKRPSDVLSLAHVKLHTWKYSEVSVCWRRLYEEASLWKVVSVLSSERAVLPLRQLKRKRSGSQTPEVSGIESVDNATDWMTHVVHVLDMAIILTGAPRRRPLIHQIFDSLQAFLPETVDQPVHLPMPPPHVLSQDTIARKVKPDFLAFQAHLDAGRGPLIMSHAIDDWPAIADTNHLWSDPSYLLESTLGGRRLVPVELGRSYTDEGWSQKIMTFGEYMRDYLLQPRQKQTGYLAQHDLFDQIPSLAADTRTPDYCYTDPPRSETVQSTTTTVRLDEPLRNAWLGPAGTISPMHTDPYHNILCQVVGYKYVRLYAPSETPNLYPRGIDEAGVNMENTSHVDVALARILYGSLLHESSAPALESSDEAISSRKTEFEAKYPLFNNASFVEGVLGPGECMYIPTGWWHYIESLSTSFSMSFWWN</sequence>
<proteinExistence type="predicted"/>
<dbReference type="GeneID" id="95977883"/>
<name>A0ABR3PIU9_9PEZI</name>
<dbReference type="PROSITE" id="PS51184">
    <property type="entry name" value="JMJC"/>
    <property type="match status" value="1"/>
</dbReference>
<evidence type="ECO:0000313" key="3">
    <source>
        <dbReference type="Proteomes" id="UP001562354"/>
    </source>
</evidence>
<dbReference type="SUPFAM" id="SSF51197">
    <property type="entry name" value="Clavaminate synthase-like"/>
    <property type="match status" value="1"/>
</dbReference>
<comment type="caution">
    <text evidence="2">The sequence shown here is derived from an EMBL/GenBank/DDBJ whole genome shotgun (WGS) entry which is preliminary data.</text>
</comment>
<reference evidence="2 3" key="1">
    <citation type="submission" date="2024-07" db="EMBL/GenBank/DDBJ databases">
        <title>Draft sequence of the Neodothiora populina.</title>
        <authorList>
            <person name="Drown D.D."/>
            <person name="Schuette U.S."/>
            <person name="Buechlein A.B."/>
            <person name="Rusch D.R."/>
            <person name="Winton L.W."/>
            <person name="Adams G.A."/>
        </authorList>
    </citation>
    <scope>NUCLEOTIDE SEQUENCE [LARGE SCALE GENOMIC DNA]</scope>
    <source>
        <strain evidence="2 3">CPC 39397</strain>
    </source>
</reference>
<evidence type="ECO:0000259" key="1">
    <source>
        <dbReference type="PROSITE" id="PS51184"/>
    </source>
</evidence>
<dbReference type="InterPro" id="IPR003347">
    <property type="entry name" value="JmjC_dom"/>
</dbReference>
<dbReference type="PANTHER" id="PTHR12461:SF101">
    <property type="entry name" value="TRNA WYBUTOSINE-SYNTHESIZING PROTEIN 4"/>
    <property type="match status" value="1"/>
</dbReference>
<keyword evidence="3" id="KW-1185">Reference proteome</keyword>
<protein>
    <recommendedName>
        <fullName evidence="1">JmjC domain-containing protein</fullName>
    </recommendedName>
</protein>
<dbReference type="PANTHER" id="PTHR12461">
    <property type="entry name" value="HYPOXIA-INDUCIBLE FACTOR 1 ALPHA INHIBITOR-RELATED"/>
    <property type="match status" value="1"/>
</dbReference>
<dbReference type="EMBL" id="JBFMKM010000005">
    <property type="protein sequence ID" value="KAL1306057.1"/>
    <property type="molecule type" value="Genomic_DNA"/>
</dbReference>
<dbReference type="InterPro" id="IPR041667">
    <property type="entry name" value="Cupin_8"/>
</dbReference>